<reference evidence="2" key="1">
    <citation type="journal article" date="2012" name="Science">
        <title>The Paleozoic origin of enzymatic lignin decomposition reconstructed from 31 fungal genomes.</title>
        <authorList>
            <person name="Floudas D."/>
            <person name="Binder M."/>
            <person name="Riley R."/>
            <person name="Barry K."/>
            <person name="Blanchette R.A."/>
            <person name="Henrissat B."/>
            <person name="Martinez A.T."/>
            <person name="Otillar R."/>
            <person name="Spatafora J.W."/>
            <person name="Yadav J.S."/>
            <person name="Aerts A."/>
            <person name="Benoit I."/>
            <person name="Boyd A."/>
            <person name="Carlson A."/>
            <person name="Copeland A."/>
            <person name="Coutinho P.M."/>
            <person name="de Vries R.P."/>
            <person name="Ferreira P."/>
            <person name="Findley K."/>
            <person name="Foster B."/>
            <person name="Gaskell J."/>
            <person name="Glotzer D."/>
            <person name="Gorecki P."/>
            <person name="Heitman J."/>
            <person name="Hesse C."/>
            <person name="Hori C."/>
            <person name="Igarashi K."/>
            <person name="Jurgens J.A."/>
            <person name="Kallen N."/>
            <person name="Kersten P."/>
            <person name="Kohler A."/>
            <person name="Kuees U."/>
            <person name="Kumar T.K.A."/>
            <person name="Kuo A."/>
            <person name="LaButti K."/>
            <person name="Larrondo L.F."/>
            <person name="Lindquist E."/>
            <person name="Ling A."/>
            <person name="Lombard V."/>
            <person name="Lucas S."/>
            <person name="Lundell T."/>
            <person name="Martin R."/>
            <person name="McLaughlin D.J."/>
            <person name="Morgenstern I."/>
            <person name="Morin E."/>
            <person name="Murat C."/>
            <person name="Nagy L.G."/>
            <person name="Nolan M."/>
            <person name="Ohm R.A."/>
            <person name="Patyshakuliyeva A."/>
            <person name="Rokas A."/>
            <person name="Ruiz-Duenas F.J."/>
            <person name="Sabat G."/>
            <person name="Salamov A."/>
            <person name="Samejima M."/>
            <person name="Schmutz J."/>
            <person name="Slot J.C."/>
            <person name="St John F."/>
            <person name="Stenlid J."/>
            <person name="Sun H."/>
            <person name="Sun S."/>
            <person name="Syed K."/>
            <person name="Tsang A."/>
            <person name="Wiebenga A."/>
            <person name="Young D."/>
            <person name="Pisabarro A."/>
            <person name="Eastwood D.C."/>
            <person name="Martin F."/>
            <person name="Cullen D."/>
            <person name="Grigoriev I.V."/>
            <person name="Hibbett D.S."/>
        </authorList>
    </citation>
    <scope>NUCLEOTIDE SEQUENCE [LARGE SCALE GENOMIC DNA]</scope>
    <source>
        <strain evidence="2">FP-91666</strain>
    </source>
</reference>
<name>R7RXY7_STEHR</name>
<gene>
    <name evidence="1" type="ORF">STEHIDRAFT_163319</name>
</gene>
<dbReference type="EMBL" id="JH687401">
    <property type="protein sequence ID" value="EIM79760.1"/>
    <property type="molecule type" value="Genomic_DNA"/>
</dbReference>
<dbReference type="Proteomes" id="UP000053927">
    <property type="component" value="Unassembled WGS sequence"/>
</dbReference>
<keyword evidence="2" id="KW-1185">Reference proteome</keyword>
<sequence>MAVRTGVFRGLFFFVFTPSFLGQRAFETGIQRLSQSPREVQIKIVVCHR</sequence>
<accession>R7RXY7</accession>
<dbReference type="RefSeq" id="XP_007311081.1">
    <property type="nucleotide sequence ID" value="XM_007311019.1"/>
</dbReference>
<proteinExistence type="predicted"/>
<dbReference type="KEGG" id="shs:STEHIDRAFT_163319"/>
<protein>
    <submittedName>
        <fullName evidence="1">Uncharacterized protein</fullName>
    </submittedName>
</protein>
<evidence type="ECO:0000313" key="1">
    <source>
        <dbReference type="EMBL" id="EIM79760.1"/>
    </source>
</evidence>
<evidence type="ECO:0000313" key="2">
    <source>
        <dbReference type="Proteomes" id="UP000053927"/>
    </source>
</evidence>
<dbReference type="GeneID" id="18802295"/>
<organism evidence="1 2">
    <name type="scientific">Stereum hirsutum (strain FP-91666)</name>
    <name type="common">White-rot fungus</name>
    <dbReference type="NCBI Taxonomy" id="721885"/>
    <lineage>
        <taxon>Eukaryota</taxon>
        <taxon>Fungi</taxon>
        <taxon>Dikarya</taxon>
        <taxon>Basidiomycota</taxon>
        <taxon>Agaricomycotina</taxon>
        <taxon>Agaricomycetes</taxon>
        <taxon>Russulales</taxon>
        <taxon>Stereaceae</taxon>
        <taxon>Stereum</taxon>
    </lineage>
</organism>
<dbReference type="AlphaFoldDB" id="R7RXY7"/>